<dbReference type="PANTHER" id="PTHR45758:SF4">
    <property type="entry name" value="MITOFERRIN-1"/>
    <property type="match status" value="1"/>
</dbReference>
<dbReference type="Pfam" id="PF00153">
    <property type="entry name" value="Mito_carr"/>
    <property type="match status" value="4"/>
</dbReference>
<evidence type="ECO:0000256" key="5">
    <source>
        <dbReference type="ARBA" id="ARBA00022989"/>
    </source>
</evidence>
<feature type="transmembrane region" description="Helical" evidence="10">
    <location>
        <begin position="814"/>
        <end position="831"/>
    </location>
</feature>
<evidence type="ECO:0000256" key="8">
    <source>
        <dbReference type="PROSITE-ProRule" id="PRU00282"/>
    </source>
</evidence>
<proteinExistence type="inferred from homology"/>
<comment type="similarity">
    <text evidence="2">Belongs to the mitochondrial carrier (TC 2.A.29) family.</text>
</comment>
<evidence type="ECO:0000256" key="2">
    <source>
        <dbReference type="ARBA" id="ARBA00006375"/>
    </source>
</evidence>
<dbReference type="Gene3D" id="1.50.40.10">
    <property type="entry name" value="Mitochondrial carrier domain"/>
    <property type="match status" value="3"/>
</dbReference>
<keyword evidence="4 8" id="KW-0812">Transmembrane</keyword>
<keyword evidence="7 8" id="KW-0472">Membrane</keyword>
<evidence type="ECO:0000313" key="12">
    <source>
        <dbReference type="Proteomes" id="UP000018538"/>
    </source>
</evidence>
<dbReference type="AlphaFoldDB" id="V7PI86"/>
<evidence type="ECO:0000256" key="10">
    <source>
        <dbReference type="SAM" id="Phobius"/>
    </source>
</evidence>
<evidence type="ECO:0000256" key="6">
    <source>
        <dbReference type="ARBA" id="ARBA00023128"/>
    </source>
</evidence>
<evidence type="ECO:0000256" key="7">
    <source>
        <dbReference type="ARBA" id="ARBA00023136"/>
    </source>
</evidence>
<evidence type="ECO:0000256" key="1">
    <source>
        <dbReference type="ARBA" id="ARBA00004225"/>
    </source>
</evidence>
<accession>V7PI86</accession>
<dbReference type="GO" id="GO:0031966">
    <property type="term" value="C:mitochondrial membrane"/>
    <property type="evidence" value="ECO:0007669"/>
    <property type="project" value="UniProtKB-SubCell"/>
</dbReference>
<evidence type="ECO:0008006" key="13">
    <source>
        <dbReference type="Google" id="ProtNLM"/>
    </source>
</evidence>
<evidence type="ECO:0000256" key="9">
    <source>
        <dbReference type="SAM" id="Coils"/>
    </source>
</evidence>
<dbReference type="PANTHER" id="PTHR45758">
    <property type="entry name" value="MITOFERRIN-1-RELATED"/>
    <property type="match status" value="1"/>
</dbReference>
<feature type="coiled-coil region" evidence="9">
    <location>
        <begin position="930"/>
        <end position="972"/>
    </location>
</feature>
<reference evidence="11 12" key="1">
    <citation type="submission" date="2013-11" db="EMBL/GenBank/DDBJ databases">
        <title>The Genome Sequence of Plasmodium yoelii 17X.</title>
        <authorList>
            <consortium name="The Broad Institute Genomics Platform"/>
            <consortium name="The Broad Institute Genome Sequencing Center for Infectious Disease"/>
            <person name="Neafsey D."/>
            <person name="Adams J."/>
            <person name="Walker B."/>
            <person name="Young S.K."/>
            <person name="Zeng Q."/>
            <person name="Gargeya S."/>
            <person name="Fitzgerald M."/>
            <person name="Haas B."/>
            <person name="Abouelleil A."/>
            <person name="Alvarado L."/>
            <person name="Chapman S.B."/>
            <person name="Gainer-Dewar J."/>
            <person name="Goldberg J."/>
            <person name="Griggs A."/>
            <person name="Gujja S."/>
            <person name="Hansen M."/>
            <person name="Howarth C."/>
            <person name="Imamovic A."/>
            <person name="Ireland A."/>
            <person name="Larimer J."/>
            <person name="McCowan C."/>
            <person name="Murphy C."/>
            <person name="Pearson M."/>
            <person name="Poon T.W."/>
            <person name="Priest M."/>
            <person name="Roberts A."/>
            <person name="Saif S."/>
            <person name="Shea T."/>
            <person name="Sykes S."/>
            <person name="Wortman J."/>
            <person name="Nusbaum C."/>
            <person name="Birren B."/>
        </authorList>
    </citation>
    <scope>NUCLEOTIDE SEQUENCE [LARGE SCALE GENOMIC DNA]</scope>
    <source>
        <strain evidence="11 12">17X</strain>
    </source>
</reference>
<dbReference type="SUPFAM" id="SSF103506">
    <property type="entry name" value="Mitochondrial carrier"/>
    <property type="match status" value="2"/>
</dbReference>
<dbReference type="GO" id="GO:0015093">
    <property type="term" value="F:ferrous iron transmembrane transporter activity"/>
    <property type="evidence" value="ECO:0007669"/>
    <property type="project" value="TreeGrafter"/>
</dbReference>
<comment type="subcellular location">
    <subcellularLocation>
        <location evidence="1">Mitochondrion membrane</location>
        <topology evidence="1">Multi-pass membrane protein</topology>
    </subcellularLocation>
</comment>
<dbReference type="EMBL" id="KI635767">
    <property type="protein sequence ID" value="ETB59266.1"/>
    <property type="molecule type" value="Genomic_DNA"/>
</dbReference>
<protein>
    <recommendedName>
        <fullName evidence="13">Mitochondrial carrier protein</fullName>
    </recommendedName>
</protein>
<keyword evidence="12" id="KW-1185">Reference proteome</keyword>
<dbReference type="Proteomes" id="UP000018538">
    <property type="component" value="Unassembled WGS sequence"/>
</dbReference>
<evidence type="ECO:0000256" key="4">
    <source>
        <dbReference type="ARBA" id="ARBA00022692"/>
    </source>
</evidence>
<sequence length="1101" mass="128698">MNKLAVNDGLDDIEVEPFDFIWEEWEEYKGDIPLWQHIFCGSIAGIMEHVFMYPLDTLKTYIQTNGYVKNKNSFEKCSIYNCESKNGNKNGNANMNANVNANVNKNMNANVNGNINLKEVNGNNIMYTEKRKFCSSSIGCNSCIYNTSCNYDNIYNVKSFSYFNKKDGRNINTFNKIKIRKKPDINNSFNYSNIKIRDEKEISSCFMNKKLKKNVYLNKIVNNKSFYGNNEYNNQIGVIDNNYKNYFNKLPSTYCGNNKRIKLLVNNIEKYNCSKYYGNLFEKKSESLNQLINKSKKSLKEFTNNEKLNSGKIGDYNINKNYIRNKGIKKLLPFHCVNNKLKLIKFKKIQSKYIIKRNQMCKNECKRNGLKFSNRRIHLFKNVENYKNIMNLNTRDIYVNQLKIKREKNENNLLSQFVHRIKDRKNPKNLMGVNINAINIIKNSVNNVINKYLSNSANANNLNIENGKPSFNLSMRKFIYNNGYINKEMNMFKDTLIKWCGNNNNNNISSGISTNLHFNSYGRNPFKPSTYKIGGNYFFNILNLHKNNEKKTVNLFPHIIKNSFLKIKQGEKKKEFIKKFEGIRSGFSLISVNDHIKKKDINNFSILRNSNKILFNNICYITKNYKHNRYDKKIYLFNKRNYHKNCHNINSIYSAFNNNLKNLNFVRNIFYGKNINRINISTSQNSGLIKNNVSNLYKGVNVVVLGCIPAHALYFSTFEYSKKYFSNINTNTNPIQIMKTDIGNNDNDDKITKIDYKLNDLNYFSIAICGFLATIAHDLIIAPIDTIKQRMQLGINKSSLDSIKIMKENGIRSLYLSLPITLLMNIPYQIIMICVNEKMKKHYFEYANGINGTRKNNNNNNFEKKKNINIEKISQEDELISNIKNMNDSQNNKLIKQHIEKDIYSMENLNINDENRYMENIDEDSVRYFCENKNNENDLFKNSINKSEKESNNNYLENYNNYKNEINKMNNSLNYQREYFNNNNNIELKNGYSSNYNKNEFFSKYFNHITSYFVCAGIGGGIAAVATNPLDVIKTRIQTECFNSKSFNFFRIVSNLYYKEGCRSFFKGSVARMALCIPASAISWGTYETMKQFFKINFNDA</sequence>
<keyword evidence="5 10" id="KW-1133">Transmembrane helix</keyword>
<dbReference type="OrthoDB" id="43906at2759"/>
<dbReference type="GO" id="GO:0048250">
    <property type="term" value="P:iron import into the mitochondrion"/>
    <property type="evidence" value="ECO:0007669"/>
    <property type="project" value="TreeGrafter"/>
</dbReference>
<dbReference type="InterPro" id="IPR018108">
    <property type="entry name" value="MCP_transmembrane"/>
</dbReference>
<gene>
    <name evidence="11" type="ORF">YYC_03500</name>
</gene>
<dbReference type="PROSITE" id="PS50920">
    <property type="entry name" value="SOLCAR"/>
    <property type="match status" value="2"/>
</dbReference>
<evidence type="ECO:0000313" key="11">
    <source>
        <dbReference type="EMBL" id="ETB59266.1"/>
    </source>
</evidence>
<evidence type="ECO:0000256" key="3">
    <source>
        <dbReference type="ARBA" id="ARBA00022448"/>
    </source>
</evidence>
<keyword evidence="9" id="KW-0175">Coiled coil</keyword>
<keyword evidence="6" id="KW-0496">Mitochondrion</keyword>
<feature type="repeat" description="Solcar" evidence="8">
    <location>
        <begin position="761"/>
        <end position="842"/>
    </location>
</feature>
<organism evidence="11 12">
    <name type="scientific">Plasmodium yoelii 17X</name>
    <dbReference type="NCBI Taxonomy" id="1323249"/>
    <lineage>
        <taxon>Eukaryota</taxon>
        <taxon>Sar</taxon>
        <taxon>Alveolata</taxon>
        <taxon>Apicomplexa</taxon>
        <taxon>Aconoidasida</taxon>
        <taxon>Haemosporida</taxon>
        <taxon>Plasmodiidae</taxon>
        <taxon>Plasmodium</taxon>
        <taxon>Plasmodium (Vinckeia)</taxon>
    </lineage>
</organism>
<name>V7PI86_PLAYE</name>
<dbReference type="InterPro" id="IPR023395">
    <property type="entry name" value="MCP_dom_sf"/>
</dbReference>
<feature type="repeat" description="Solcar" evidence="8">
    <location>
        <begin position="1011"/>
        <end position="1093"/>
    </location>
</feature>
<keyword evidence="3" id="KW-0813">Transport</keyword>